<dbReference type="OrthoDB" id="10676355at2759"/>
<evidence type="ECO:0000313" key="3">
    <source>
        <dbReference type="EMBL" id="RCK65747.1"/>
    </source>
</evidence>
<feature type="signal peptide" evidence="2">
    <location>
        <begin position="1"/>
        <end position="18"/>
    </location>
</feature>
<name>A0A367YJ07_9ASCO</name>
<proteinExistence type="predicted"/>
<feature type="region of interest" description="Disordered" evidence="1">
    <location>
        <begin position="153"/>
        <end position="224"/>
    </location>
</feature>
<organism evidence="3 4">
    <name type="scientific">Candida viswanathii</name>
    <dbReference type="NCBI Taxonomy" id="5486"/>
    <lineage>
        <taxon>Eukaryota</taxon>
        <taxon>Fungi</taxon>
        <taxon>Dikarya</taxon>
        <taxon>Ascomycota</taxon>
        <taxon>Saccharomycotina</taxon>
        <taxon>Pichiomycetes</taxon>
        <taxon>Debaryomycetaceae</taxon>
        <taxon>Candida/Lodderomyces clade</taxon>
        <taxon>Candida</taxon>
    </lineage>
</organism>
<sequence length="303" mass="32517">MKFSAVVYILTIISCVSAQTLRIFDDANNKAVGQLLNRQLHYDTDSDSDSDSDSDDEGKPKGTGTKKSTTSKKCSKTTTSKTTTLKKTTSKKCTKTTAAPTTTSCPKSITCTTGKKTILWIFVFKTMRCSVYKVCPTGTTIVSTIVTTASGSDATFPDMTTETFPEETTETFPEDTTETFPEDTTETFPEQTTEPEAESTTFDSSEAQFSSEVESSSEESSSEESYVPLTTWILFHAGPGQSQPMKRDLKDGINDSKNASTMTTSKLGSNGSKQLTSAEGLGQPMIPSIGAIASVLAGLILLL</sequence>
<gene>
    <name evidence="3" type="ORF">Cantr_01468</name>
</gene>
<evidence type="ECO:0000256" key="2">
    <source>
        <dbReference type="SAM" id="SignalP"/>
    </source>
</evidence>
<protein>
    <submittedName>
        <fullName evidence="3">Uncharacterized protein</fullName>
    </submittedName>
</protein>
<dbReference type="PROSITE" id="PS51257">
    <property type="entry name" value="PROKAR_LIPOPROTEIN"/>
    <property type="match status" value="1"/>
</dbReference>
<dbReference type="Proteomes" id="UP000253472">
    <property type="component" value="Unassembled WGS sequence"/>
</dbReference>
<evidence type="ECO:0000256" key="1">
    <source>
        <dbReference type="SAM" id="MobiDB-lite"/>
    </source>
</evidence>
<comment type="caution">
    <text evidence="3">The sequence shown here is derived from an EMBL/GenBank/DDBJ whole genome shotgun (WGS) entry which is preliminary data.</text>
</comment>
<evidence type="ECO:0000313" key="4">
    <source>
        <dbReference type="Proteomes" id="UP000253472"/>
    </source>
</evidence>
<reference evidence="3 4" key="1">
    <citation type="submission" date="2018-06" db="EMBL/GenBank/DDBJ databases">
        <title>Whole genome sequencing of Candida tropicalis (genome annotated by CSBL at Korea University).</title>
        <authorList>
            <person name="Ahn J."/>
        </authorList>
    </citation>
    <scope>NUCLEOTIDE SEQUENCE [LARGE SCALE GENOMIC DNA]</scope>
    <source>
        <strain evidence="3 4">ATCC 20962</strain>
    </source>
</reference>
<feature type="compositionally biased region" description="Low complexity" evidence="1">
    <location>
        <begin position="153"/>
        <end position="163"/>
    </location>
</feature>
<keyword evidence="2" id="KW-0732">Signal</keyword>
<dbReference type="AlphaFoldDB" id="A0A367YJ07"/>
<feature type="compositionally biased region" description="Low complexity" evidence="1">
    <location>
        <begin position="204"/>
        <end position="214"/>
    </location>
</feature>
<dbReference type="EMBL" id="QLNQ01000019">
    <property type="protein sequence ID" value="RCK65747.1"/>
    <property type="molecule type" value="Genomic_DNA"/>
</dbReference>
<feature type="region of interest" description="Disordered" evidence="1">
    <location>
        <begin position="43"/>
        <end position="75"/>
    </location>
</feature>
<feature type="compositionally biased region" description="Acidic residues" evidence="1">
    <location>
        <begin position="164"/>
        <end position="185"/>
    </location>
</feature>
<keyword evidence="4" id="KW-1185">Reference proteome</keyword>
<feature type="compositionally biased region" description="Acidic residues" evidence="1">
    <location>
        <begin position="45"/>
        <end position="56"/>
    </location>
</feature>
<accession>A0A367YJ07</accession>
<feature type="chain" id="PRO_5016712950" evidence="2">
    <location>
        <begin position="19"/>
        <end position="303"/>
    </location>
</feature>
<feature type="region of interest" description="Disordered" evidence="1">
    <location>
        <begin position="255"/>
        <end position="276"/>
    </location>
</feature>